<proteinExistence type="predicted"/>
<dbReference type="RefSeq" id="WP_185192298.1">
    <property type="nucleotide sequence ID" value="NZ_JACKXD010000002.1"/>
</dbReference>
<organism evidence="1 2">
    <name type="scientific">Halobellus ruber</name>
    <dbReference type="NCBI Taxonomy" id="2761102"/>
    <lineage>
        <taxon>Archaea</taxon>
        <taxon>Methanobacteriati</taxon>
        <taxon>Methanobacteriota</taxon>
        <taxon>Stenosarchaea group</taxon>
        <taxon>Halobacteria</taxon>
        <taxon>Halobacteriales</taxon>
        <taxon>Haloferacaceae</taxon>
        <taxon>Halobellus</taxon>
    </lineage>
</organism>
<keyword evidence="1" id="KW-0238">DNA-binding</keyword>
<dbReference type="AlphaFoldDB" id="A0A7J9SIT7"/>
<dbReference type="Gene3D" id="1.10.10.10">
    <property type="entry name" value="Winged helix-like DNA-binding domain superfamily/Winged helix DNA-binding domain"/>
    <property type="match status" value="1"/>
</dbReference>
<name>A0A7J9SIT7_9EURY</name>
<reference evidence="1 2" key="1">
    <citation type="submission" date="2020-08" db="EMBL/GenBank/DDBJ databases">
        <authorList>
            <person name="Seo M.-J."/>
        </authorList>
    </citation>
    <scope>NUCLEOTIDE SEQUENCE [LARGE SCALE GENOMIC DNA]</scope>
    <source>
        <strain evidence="1 2">MBLA0160</strain>
    </source>
</reference>
<sequence>MVQWLQSGRRRDICALLYDAGGIRGQQLKSELEATYDTRIDPNAFYGSLDALVDRGLVAEEPDGIHDVYRLTGAGVDGVESYYAWLSARVDGDAPGPSAAESS</sequence>
<evidence type="ECO:0000313" key="2">
    <source>
        <dbReference type="Proteomes" id="UP000546257"/>
    </source>
</evidence>
<dbReference type="InterPro" id="IPR036388">
    <property type="entry name" value="WH-like_DNA-bd_sf"/>
</dbReference>
<comment type="caution">
    <text evidence="1">The sequence shown here is derived from an EMBL/GenBank/DDBJ whole genome shotgun (WGS) entry which is preliminary data.</text>
</comment>
<dbReference type="SUPFAM" id="SSF46785">
    <property type="entry name" value="Winged helix' DNA-binding domain"/>
    <property type="match status" value="1"/>
</dbReference>
<protein>
    <submittedName>
        <fullName evidence="1">DNA-binding protein</fullName>
    </submittedName>
</protein>
<dbReference type="GO" id="GO:0003677">
    <property type="term" value="F:DNA binding"/>
    <property type="evidence" value="ECO:0007669"/>
    <property type="project" value="UniProtKB-KW"/>
</dbReference>
<gene>
    <name evidence="1" type="ORF">H5V44_06480</name>
</gene>
<keyword evidence="2" id="KW-1185">Reference proteome</keyword>
<dbReference type="InterPro" id="IPR036390">
    <property type="entry name" value="WH_DNA-bd_sf"/>
</dbReference>
<accession>A0A7J9SIT7</accession>
<evidence type="ECO:0000313" key="1">
    <source>
        <dbReference type="EMBL" id="MBB6645936.1"/>
    </source>
</evidence>
<dbReference type="Proteomes" id="UP000546257">
    <property type="component" value="Unassembled WGS sequence"/>
</dbReference>
<dbReference type="EMBL" id="JACKXD010000002">
    <property type="protein sequence ID" value="MBB6645936.1"/>
    <property type="molecule type" value="Genomic_DNA"/>
</dbReference>